<sequence>MRQVSPPSSPLPPFELERFFAKHEFSAPYLACCSDCEPLTLQQLLQLGNDDESEANLGQILGVSLGYTETQGLPALRQAIVNYYHGPSIQPEDVCVCVPEEGVYLTMRVLLRPGDHVVCTFPGYQSLYSIAASIGCTVSKWEPEMSPAPVFHVEKLQELVKSAPTRLVVVNFPHNPTGALLSHTEWDRVLELCKDNNCYLFSDEMYRGLELNPEARLPSAADKYEHAISLNGCSKALALPGLRLGWLTCRDKLLRDQVLTLKDYTTICAAAPSEVLALMAVRAAPRLIKRNLQVIQGNIDVVKAFAAQWHSVLEFSPPVAGSVAFPRLKQQFMDIVAATHKERISRGVSVIESFADEIVAACGVLILPASVYGHENSTQSGHFRLGLGRKNLNECLDRLGQHLQKVLGA</sequence>
<dbReference type="PROSITE" id="PS00105">
    <property type="entry name" value="AA_TRANSFER_CLASS_1"/>
    <property type="match status" value="1"/>
</dbReference>
<keyword evidence="2" id="KW-0663">Pyridoxal phosphate</keyword>
<dbReference type="EMBL" id="HBIP01004755">
    <property type="protein sequence ID" value="CAE0487288.1"/>
    <property type="molecule type" value="Transcribed_RNA"/>
</dbReference>
<reference evidence="4" key="1">
    <citation type="submission" date="2021-01" db="EMBL/GenBank/DDBJ databases">
        <authorList>
            <person name="Corre E."/>
            <person name="Pelletier E."/>
            <person name="Niang G."/>
            <person name="Scheremetjew M."/>
            <person name="Finn R."/>
            <person name="Kale V."/>
            <person name="Holt S."/>
            <person name="Cochrane G."/>
            <person name="Meng A."/>
            <person name="Brown T."/>
            <person name="Cohen L."/>
        </authorList>
    </citation>
    <scope>NUCLEOTIDE SEQUENCE</scope>
    <source>
        <strain evidence="4">CCMP1320</strain>
    </source>
</reference>
<accession>A0A7S3QMZ9</accession>
<proteinExistence type="inferred from homology"/>
<gene>
    <name evidence="4" type="ORF">DTER00134_LOCUS2334</name>
</gene>
<dbReference type="InterPro" id="IPR015424">
    <property type="entry name" value="PyrdxlP-dep_Trfase"/>
</dbReference>
<protein>
    <recommendedName>
        <fullName evidence="3">Aminotransferase class I/classII large domain-containing protein</fullName>
    </recommendedName>
</protein>
<evidence type="ECO:0000256" key="2">
    <source>
        <dbReference type="ARBA" id="ARBA00022898"/>
    </source>
</evidence>
<dbReference type="Gene3D" id="3.40.640.10">
    <property type="entry name" value="Type I PLP-dependent aspartate aminotransferase-like (Major domain)"/>
    <property type="match status" value="1"/>
</dbReference>
<comment type="similarity">
    <text evidence="1">Belongs to the class-I pyridoxal-phosphate-dependent aminotransferase family.</text>
</comment>
<organism evidence="4">
    <name type="scientific">Dunaliella tertiolecta</name>
    <name type="common">Green alga</name>
    <dbReference type="NCBI Taxonomy" id="3047"/>
    <lineage>
        <taxon>Eukaryota</taxon>
        <taxon>Viridiplantae</taxon>
        <taxon>Chlorophyta</taxon>
        <taxon>core chlorophytes</taxon>
        <taxon>Chlorophyceae</taxon>
        <taxon>CS clade</taxon>
        <taxon>Chlamydomonadales</taxon>
        <taxon>Dunaliellaceae</taxon>
        <taxon>Dunaliella</taxon>
    </lineage>
</organism>
<dbReference type="GO" id="GO:0003824">
    <property type="term" value="F:catalytic activity"/>
    <property type="evidence" value="ECO:0007669"/>
    <property type="project" value="InterPro"/>
</dbReference>
<dbReference type="CDD" id="cd00609">
    <property type="entry name" value="AAT_like"/>
    <property type="match status" value="1"/>
</dbReference>
<dbReference type="PANTHER" id="PTHR43510">
    <property type="entry name" value="AMINOTRANSFERASE FUNCTION, HYPOTHETICAL (EUROFUNG)"/>
    <property type="match status" value="1"/>
</dbReference>
<dbReference type="InterPro" id="IPR015421">
    <property type="entry name" value="PyrdxlP-dep_Trfase_major"/>
</dbReference>
<dbReference type="AlphaFoldDB" id="A0A7S3QMZ9"/>
<dbReference type="SUPFAM" id="SSF53383">
    <property type="entry name" value="PLP-dependent transferases"/>
    <property type="match status" value="1"/>
</dbReference>
<dbReference type="Gene3D" id="3.90.1150.10">
    <property type="entry name" value="Aspartate Aminotransferase, domain 1"/>
    <property type="match status" value="1"/>
</dbReference>
<dbReference type="InterPro" id="IPR004839">
    <property type="entry name" value="Aminotransferase_I/II_large"/>
</dbReference>
<feature type="domain" description="Aminotransferase class I/classII large" evidence="3">
    <location>
        <begin position="65"/>
        <end position="394"/>
    </location>
</feature>
<dbReference type="InterPro" id="IPR015422">
    <property type="entry name" value="PyrdxlP-dep_Trfase_small"/>
</dbReference>
<evidence type="ECO:0000313" key="4">
    <source>
        <dbReference type="EMBL" id="CAE0487288.1"/>
    </source>
</evidence>
<name>A0A7S3QMZ9_DUNTE</name>
<dbReference type="GO" id="GO:0030170">
    <property type="term" value="F:pyridoxal phosphate binding"/>
    <property type="evidence" value="ECO:0007669"/>
    <property type="project" value="InterPro"/>
</dbReference>
<dbReference type="InterPro" id="IPR004838">
    <property type="entry name" value="NHTrfase_class1_PyrdxlP-BS"/>
</dbReference>
<dbReference type="PANTHER" id="PTHR43510:SF1">
    <property type="entry name" value="AMINOTRANSFERASE FUNCTION, HYPOTHETICAL (EUROFUNG)"/>
    <property type="match status" value="1"/>
</dbReference>
<dbReference type="Pfam" id="PF00155">
    <property type="entry name" value="Aminotran_1_2"/>
    <property type="match status" value="1"/>
</dbReference>
<evidence type="ECO:0000256" key="1">
    <source>
        <dbReference type="ARBA" id="ARBA00007441"/>
    </source>
</evidence>
<evidence type="ECO:0000259" key="3">
    <source>
        <dbReference type="Pfam" id="PF00155"/>
    </source>
</evidence>